<keyword evidence="1" id="KW-0805">Transcription regulation</keyword>
<dbReference type="InterPro" id="IPR001347">
    <property type="entry name" value="SIS_dom"/>
</dbReference>
<dbReference type="EMBL" id="CYUD01000007">
    <property type="protein sequence ID" value="CUK04087.1"/>
    <property type="molecule type" value="Genomic_DNA"/>
</dbReference>
<dbReference type="GO" id="GO:0003700">
    <property type="term" value="F:DNA-binding transcription factor activity"/>
    <property type="evidence" value="ECO:0007669"/>
    <property type="project" value="InterPro"/>
</dbReference>
<keyword evidence="3" id="KW-0804">Transcription</keyword>
<dbReference type="PANTHER" id="PTHR30514:SF1">
    <property type="entry name" value="HTH-TYPE TRANSCRIPTIONAL REGULATOR HEXR-RELATED"/>
    <property type="match status" value="1"/>
</dbReference>
<dbReference type="STRING" id="1715692.RUE5091_02587"/>
<name>A0A0P1IIK5_9RHOB</name>
<dbReference type="Gene3D" id="1.10.10.10">
    <property type="entry name" value="Winged helix-like DNA-binding domain superfamily/Winged helix DNA-binding domain"/>
    <property type="match status" value="1"/>
</dbReference>
<evidence type="ECO:0000256" key="3">
    <source>
        <dbReference type="ARBA" id="ARBA00023163"/>
    </source>
</evidence>
<dbReference type="PANTHER" id="PTHR30514">
    <property type="entry name" value="GLUCOKINASE"/>
    <property type="match status" value="1"/>
</dbReference>
<keyword evidence="2" id="KW-0238">DNA-binding</keyword>
<reference evidence="7" key="1">
    <citation type="submission" date="2015-09" db="EMBL/GenBank/DDBJ databases">
        <authorList>
            <person name="Rodrigo-Torres L."/>
            <person name="Arahal D.R."/>
        </authorList>
    </citation>
    <scope>NUCLEOTIDE SEQUENCE [LARGE SCALE GENOMIC DNA]</scope>
    <source>
        <strain evidence="7">CECT 5091</strain>
    </source>
</reference>
<dbReference type="InterPro" id="IPR047640">
    <property type="entry name" value="RpiR-like"/>
</dbReference>
<dbReference type="InterPro" id="IPR035472">
    <property type="entry name" value="RpiR-like_SIS"/>
</dbReference>
<dbReference type="CDD" id="cd05013">
    <property type="entry name" value="SIS_RpiR"/>
    <property type="match status" value="1"/>
</dbReference>
<dbReference type="GO" id="GO:0097367">
    <property type="term" value="F:carbohydrate derivative binding"/>
    <property type="evidence" value="ECO:0007669"/>
    <property type="project" value="InterPro"/>
</dbReference>
<accession>A0A0P1IIK5</accession>
<evidence type="ECO:0000259" key="4">
    <source>
        <dbReference type="PROSITE" id="PS51071"/>
    </source>
</evidence>
<dbReference type="OrthoDB" id="8582409at2"/>
<dbReference type="PROSITE" id="PS51071">
    <property type="entry name" value="HTH_RPIR"/>
    <property type="match status" value="1"/>
</dbReference>
<organism evidence="6 7">
    <name type="scientific">Ruegeria denitrificans</name>
    <dbReference type="NCBI Taxonomy" id="1715692"/>
    <lineage>
        <taxon>Bacteria</taxon>
        <taxon>Pseudomonadati</taxon>
        <taxon>Pseudomonadota</taxon>
        <taxon>Alphaproteobacteria</taxon>
        <taxon>Rhodobacterales</taxon>
        <taxon>Roseobacteraceae</taxon>
        <taxon>Ruegeria</taxon>
    </lineage>
</organism>
<dbReference type="SUPFAM" id="SSF53697">
    <property type="entry name" value="SIS domain"/>
    <property type="match status" value="1"/>
</dbReference>
<dbReference type="Proteomes" id="UP000051260">
    <property type="component" value="Unassembled WGS sequence"/>
</dbReference>
<evidence type="ECO:0000256" key="2">
    <source>
        <dbReference type="ARBA" id="ARBA00023125"/>
    </source>
</evidence>
<dbReference type="InterPro" id="IPR009057">
    <property type="entry name" value="Homeodomain-like_sf"/>
</dbReference>
<dbReference type="RefSeq" id="WP_058282274.1">
    <property type="nucleotide sequence ID" value="NZ_CYUD01000007.1"/>
</dbReference>
<feature type="domain" description="HTH rpiR-type" evidence="4">
    <location>
        <begin position="23"/>
        <end position="99"/>
    </location>
</feature>
<evidence type="ECO:0000259" key="5">
    <source>
        <dbReference type="PROSITE" id="PS51464"/>
    </source>
</evidence>
<gene>
    <name evidence="6" type="primary">ybbH_2</name>
    <name evidence="6" type="ORF">RUE5091_02587</name>
</gene>
<dbReference type="InterPro" id="IPR046348">
    <property type="entry name" value="SIS_dom_sf"/>
</dbReference>
<dbReference type="AlphaFoldDB" id="A0A0P1IIK5"/>
<proteinExistence type="predicted"/>
<evidence type="ECO:0000313" key="7">
    <source>
        <dbReference type="Proteomes" id="UP000051260"/>
    </source>
</evidence>
<dbReference type="InterPro" id="IPR000281">
    <property type="entry name" value="HTH_RpiR"/>
</dbReference>
<dbReference type="GO" id="GO:0003677">
    <property type="term" value="F:DNA binding"/>
    <property type="evidence" value="ECO:0007669"/>
    <property type="project" value="UniProtKB-KW"/>
</dbReference>
<evidence type="ECO:0000313" key="6">
    <source>
        <dbReference type="EMBL" id="CUK04087.1"/>
    </source>
</evidence>
<dbReference type="Pfam" id="PF01418">
    <property type="entry name" value="HTH_6"/>
    <property type="match status" value="1"/>
</dbReference>
<feature type="domain" description="SIS" evidence="5">
    <location>
        <begin position="144"/>
        <end position="284"/>
    </location>
</feature>
<dbReference type="SUPFAM" id="SSF46689">
    <property type="entry name" value="Homeodomain-like"/>
    <property type="match status" value="1"/>
</dbReference>
<dbReference type="Pfam" id="PF01380">
    <property type="entry name" value="SIS"/>
    <property type="match status" value="1"/>
</dbReference>
<sequence length="311" mass="33768">MPNQPRPVSDENAPPHKGRIGAVDLIPALHNSQTKLAVQEQKVADYVKDHLNEISSMTIGDLAERCSVSKPTVVRFCRSLGCEGFRDFKLRLAQNVAVSAQYLYRNAGDESSDANSAIDQVLGALFATLDVMRGQIDTERLEKARDACLDRRQILFAGIGGGSSLVAQEASNRFFRLGIPSFFVNDSYVLQMRAAALRPEDVLFLVSASGEADAIVSAAEVANGYGATTISITKPNTRLADISKIALLTELPEDSDIYKPTASRYAHLAIVDALAMTVAQEMTDETKENLRRIRASLTAYHGRTGPQPLGD</sequence>
<protein>
    <submittedName>
        <fullName evidence="6">Putative HTH-type transcriptional regulator YbbH</fullName>
    </submittedName>
</protein>
<dbReference type="InterPro" id="IPR036388">
    <property type="entry name" value="WH-like_DNA-bd_sf"/>
</dbReference>
<keyword evidence="7" id="KW-1185">Reference proteome</keyword>
<dbReference type="Gene3D" id="3.40.50.10490">
    <property type="entry name" value="Glucose-6-phosphate isomerase like protein, domain 1"/>
    <property type="match status" value="1"/>
</dbReference>
<evidence type="ECO:0000256" key="1">
    <source>
        <dbReference type="ARBA" id="ARBA00023015"/>
    </source>
</evidence>
<dbReference type="GO" id="GO:1901135">
    <property type="term" value="P:carbohydrate derivative metabolic process"/>
    <property type="evidence" value="ECO:0007669"/>
    <property type="project" value="InterPro"/>
</dbReference>
<dbReference type="PROSITE" id="PS51464">
    <property type="entry name" value="SIS"/>
    <property type="match status" value="1"/>
</dbReference>